<evidence type="ECO:0000313" key="6">
    <source>
        <dbReference type="Proteomes" id="UP000176865"/>
    </source>
</evidence>
<comment type="cofactor">
    <cofactor evidence="1">
        <name>Mg(2+)</name>
        <dbReference type="ChEBI" id="CHEBI:18420"/>
    </cofactor>
</comment>
<dbReference type="PROSITE" id="PS00893">
    <property type="entry name" value="NUDIX_BOX"/>
    <property type="match status" value="1"/>
</dbReference>
<evidence type="ECO:0000256" key="2">
    <source>
        <dbReference type="ARBA" id="ARBA00022801"/>
    </source>
</evidence>
<dbReference type="Proteomes" id="UP000176865">
    <property type="component" value="Unassembled WGS sequence"/>
</dbReference>
<evidence type="ECO:0000256" key="1">
    <source>
        <dbReference type="ARBA" id="ARBA00001946"/>
    </source>
</evidence>
<protein>
    <recommendedName>
        <fullName evidence="4">Nudix hydrolase domain-containing protein</fullName>
    </recommendedName>
</protein>
<gene>
    <name evidence="5" type="ORF">A2996_02755</name>
</gene>
<evidence type="ECO:0000256" key="3">
    <source>
        <dbReference type="RuleBase" id="RU003476"/>
    </source>
</evidence>
<dbReference type="EMBL" id="MFAB01000010">
    <property type="protein sequence ID" value="OGD69010.1"/>
    <property type="molecule type" value="Genomic_DNA"/>
</dbReference>
<proteinExistence type="inferred from homology"/>
<dbReference type="PRINTS" id="PR00502">
    <property type="entry name" value="NUDIXFAMILY"/>
</dbReference>
<dbReference type="STRING" id="1797579.A2996_02755"/>
<evidence type="ECO:0000259" key="4">
    <source>
        <dbReference type="PROSITE" id="PS51462"/>
    </source>
</evidence>
<feature type="domain" description="Nudix hydrolase" evidence="4">
    <location>
        <begin position="32"/>
        <end position="154"/>
    </location>
</feature>
<dbReference type="AlphaFoldDB" id="A0A1F5ENW5"/>
<dbReference type="PROSITE" id="PS51462">
    <property type="entry name" value="NUDIX"/>
    <property type="match status" value="1"/>
</dbReference>
<dbReference type="GO" id="GO:0016787">
    <property type="term" value="F:hydrolase activity"/>
    <property type="evidence" value="ECO:0007669"/>
    <property type="project" value="UniProtKB-KW"/>
</dbReference>
<dbReference type="InterPro" id="IPR000086">
    <property type="entry name" value="NUDIX_hydrolase_dom"/>
</dbReference>
<dbReference type="InterPro" id="IPR020476">
    <property type="entry name" value="Nudix_hydrolase"/>
</dbReference>
<reference evidence="5 6" key="1">
    <citation type="journal article" date="2016" name="Nat. Commun.">
        <title>Thousands of microbial genomes shed light on interconnected biogeochemical processes in an aquifer system.</title>
        <authorList>
            <person name="Anantharaman K."/>
            <person name="Brown C.T."/>
            <person name="Hug L.A."/>
            <person name="Sharon I."/>
            <person name="Castelle C.J."/>
            <person name="Probst A.J."/>
            <person name="Thomas B.C."/>
            <person name="Singh A."/>
            <person name="Wilkins M.J."/>
            <person name="Karaoz U."/>
            <person name="Brodie E.L."/>
            <person name="Williams K.H."/>
            <person name="Hubbard S.S."/>
            <person name="Banfield J.F."/>
        </authorList>
    </citation>
    <scope>NUCLEOTIDE SEQUENCE [LARGE SCALE GENOMIC DNA]</scope>
</reference>
<dbReference type="InterPro" id="IPR015797">
    <property type="entry name" value="NUDIX_hydrolase-like_dom_sf"/>
</dbReference>
<dbReference type="SUPFAM" id="SSF55811">
    <property type="entry name" value="Nudix"/>
    <property type="match status" value="1"/>
</dbReference>
<dbReference type="PANTHER" id="PTHR43046">
    <property type="entry name" value="GDP-MANNOSE MANNOSYL HYDROLASE"/>
    <property type="match status" value="1"/>
</dbReference>
<dbReference type="InterPro" id="IPR020084">
    <property type="entry name" value="NUDIX_hydrolase_CS"/>
</dbReference>
<evidence type="ECO:0000313" key="5">
    <source>
        <dbReference type="EMBL" id="OGD69010.1"/>
    </source>
</evidence>
<organism evidence="5 6">
    <name type="scientific">Candidatus Campbellbacteria bacterium RIFCSPLOWO2_01_FULL_34_15</name>
    <dbReference type="NCBI Taxonomy" id="1797579"/>
    <lineage>
        <taxon>Bacteria</taxon>
        <taxon>Candidatus Campbelliibacteriota</taxon>
    </lineage>
</organism>
<dbReference type="Pfam" id="PF00293">
    <property type="entry name" value="NUDIX"/>
    <property type="match status" value="1"/>
</dbReference>
<comment type="similarity">
    <text evidence="3">Belongs to the Nudix hydrolase family.</text>
</comment>
<comment type="caution">
    <text evidence="5">The sequence shown here is derived from an EMBL/GenBank/DDBJ whole genome shotgun (WGS) entry which is preliminary data.</text>
</comment>
<dbReference type="Gene3D" id="3.90.79.10">
    <property type="entry name" value="Nucleoside Triphosphate Pyrophosphohydrolase"/>
    <property type="match status" value="1"/>
</dbReference>
<dbReference type="PANTHER" id="PTHR43046:SF14">
    <property type="entry name" value="MUTT_NUDIX FAMILY PROTEIN"/>
    <property type="match status" value="1"/>
</dbReference>
<sequence length="158" mass="18269">MEIKSQFKNTDGTVSFVLYRDTDSFDFLDFNKIKQVHAVCLLKDKMVIVHHRKNKWGLVGGNMEKGETAEDCLVREIKEESNMRVVDFKPVGYKEVTTGNKTIYQLRYVCRVEPCGEFTNDPDGDITEIKIIDSKDYKQYFDWGEIGDQIIGRASKIL</sequence>
<name>A0A1F5ENW5_9BACT</name>
<accession>A0A1F5ENW5</accession>
<dbReference type="CDD" id="cd02883">
    <property type="entry name" value="NUDIX_Hydrolase"/>
    <property type="match status" value="1"/>
</dbReference>
<keyword evidence="2 3" id="KW-0378">Hydrolase</keyword>